<gene>
    <name evidence="2" type="ORF">L207DRAFT_492209</name>
</gene>
<accession>A0A2J6RIQ2</accession>
<dbReference type="OrthoDB" id="5125733at2759"/>
<dbReference type="InterPro" id="IPR010730">
    <property type="entry name" value="HET"/>
</dbReference>
<dbReference type="PANTHER" id="PTHR33112">
    <property type="entry name" value="DOMAIN PROTEIN, PUTATIVE-RELATED"/>
    <property type="match status" value="1"/>
</dbReference>
<dbReference type="STRING" id="1149755.A0A2J6RIQ2"/>
<protein>
    <submittedName>
        <fullName evidence="2">HET-domain-containing protein</fullName>
    </submittedName>
</protein>
<reference evidence="2 3" key="1">
    <citation type="submission" date="2016-04" db="EMBL/GenBank/DDBJ databases">
        <title>A degradative enzymes factory behind the ericoid mycorrhizal symbiosis.</title>
        <authorList>
            <consortium name="DOE Joint Genome Institute"/>
            <person name="Martino E."/>
            <person name="Morin E."/>
            <person name="Grelet G."/>
            <person name="Kuo A."/>
            <person name="Kohler A."/>
            <person name="Daghino S."/>
            <person name="Barry K."/>
            <person name="Choi C."/>
            <person name="Cichocki N."/>
            <person name="Clum A."/>
            <person name="Copeland A."/>
            <person name="Hainaut M."/>
            <person name="Haridas S."/>
            <person name="Labutti K."/>
            <person name="Lindquist E."/>
            <person name="Lipzen A."/>
            <person name="Khouja H.-R."/>
            <person name="Murat C."/>
            <person name="Ohm R."/>
            <person name="Olson A."/>
            <person name="Spatafora J."/>
            <person name="Veneault-Fourrey C."/>
            <person name="Henrissat B."/>
            <person name="Grigoriev I."/>
            <person name="Martin F."/>
            <person name="Perotto S."/>
        </authorList>
    </citation>
    <scope>NUCLEOTIDE SEQUENCE [LARGE SCALE GENOMIC DNA]</scope>
    <source>
        <strain evidence="2 3">F</strain>
    </source>
</reference>
<evidence type="ECO:0000313" key="3">
    <source>
        <dbReference type="Proteomes" id="UP000235786"/>
    </source>
</evidence>
<dbReference type="AlphaFoldDB" id="A0A2J6RIQ2"/>
<proteinExistence type="predicted"/>
<dbReference type="Pfam" id="PF06985">
    <property type="entry name" value="HET"/>
    <property type="match status" value="1"/>
</dbReference>
<evidence type="ECO:0000313" key="2">
    <source>
        <dbReference type="EMBL" id="PMD38402.1"/>
    </source>
</evidence>
<organism evidence="2 3">
    <name type="scientific">Hyaloscypha variabilis (strain UAMH 11265 / GT02V1 / F)</name>
    <name type="common">Meliniomyces variabilis</name>
    <dbReference type="NCBI Taxonomy" id="1149755"/>
    <lineage>
        <taxon>Eukaryota</taxon>
        <taxon>Fungi</taxon>
        <taxon>Dikarya</taxon>
        <taxon>Ascomycota</taxon>
        <taxon>Pezizomycotina</taxon>
        <taxon>Leotiomycetes</taxon>
        <taxon>Helotiales</taxon>
        <taxon>Hyaloscyphaceae</taxon>
        <taxon>Hyaloscypha</taxon>
        <taxon>Hyaloscypha variabilis</taxon>
    </lineage>
</organism>
<dbReference type="PANTHER" id="PTHR33112:SF16">
    <property type="entry name" value="HETEROKARYON INCOMPATIBILITY DOMAIN-CONTAINING PROTEIN"/>
    <property type="match status" value="1"/>
</dbReference>
<evidence type="ECO:0000259" key="1">
    <source>
        <dbReference type="Pfam" id="PF06985"/>
    </source>
</evidence>
<dbReference type="EMBL" id="KZ613948">
    <property type="protein sequence ID" value="PMD38402.1"/>
    <property type="molecule type" value="Genomic_DNA"/>
</dbReference>
<sequence length="553" mass="62549">MGKDPGCEENILKISSWLGQCLNDHPDCATMASTFIPTRLIEIEESLQGFHLRLRHMTGRDTVPYNALSYCWGGDQEIKCTTTLIDSWIEAIPFDVLPKTIQDAITVCRKLGTKYLWIDSFCIIQDDANDKAIEIAQMPQVYRNAVLTIAAAGAKSVREGFLGERVATETPKEVFQLPFRCSSGEIGSITILKVDESSDPINERAWTLQERLLSARTIEFGSRQLQWICQTPKYEAGFTDGWRKPKESWDPKETLDHEIFRRKFDELGKVQLDRNGATYKSAMKHWYNLVGKYTHRKLTFPTDRILAISGIAELYGRVFGDEYLCGLWKSTLGDALLWKTSLASRNLPRPVKYQGPSWSWTAVNGSVEFPELSFNTTNKKYPEIFSCTTRLVDEKAPYGAIAEASGVLVLTARLLPACVNAETPRSWVYQPKYVVTFLKMNNCGGFGQCEISCDALEPLDSKSDSQGFLPNQVMLCEFWSGPSENHWTAKGLVLRYCAEGEIFSRIGVFEYNTAIAATSGGRTEEEDSVQWSERVDRQHNWFKYCVPRIIAII</sequence>
<feature type="domain" description="Heterokaryon incompatibility" evidence="1">
    <location>
        <begin position="65"/>
        <end position="210"/>
    </location>
</feature>
<keyword evidence="3" id="KW-1185">Reference proteome</keyword>
<dbReference type="Proteomes" id="UP000235786">
    <property type="component" value="Unassembled WGS sequence"/>
</dbReference>
<name>A0A2J6RIQ2_HYAVF</name>